<evidence type="ECO:0000256" key="6">
    <source>
        <dbReference type="ARBA" id="ARBA00022970"/>
    </source>
</evidence>
<feature type="transmembrane region" description="Helical" evidence="9">
    <location>
        <begin position="94"/>
        <end position="120"/>
    </location>
</feature>
<evidence type="ECO:0000256" key="8">
    <source>
        <dbReference type="ARBA" id="ARBA00023136"/>
    </source>
</evidence>
<organism evidence="11 12">
    <name type="scientific">Ciceribacter naphthalenivorans</name>
    <dbReference type="NCBI Taxonomy" id="1118451"/>
    <lineage>
        <taxon>Bacteria</taxon>
        <taxon>Pseudomonadati</taxon>
        <taxon>Pseudomonadota</taxon>
        <taxon>Alphaproteobacteria</taxon>
        <taxon>Hyphomicrobiales</taxon>
        <taxon>Rhizobiaceae</taxon>
        <taxon>Ciceribacter</taxon>
    </lineage>
</organism>
<keyword evidence="12" id="KW-1185">Reference proteome</keyword>
<name>A0A512HHJ2_9HYPH</name>
<evidence type="ECO:0000256" key="9">
    <source>
        <dbReference type="RuleBase" id="RU363032"/>
    </source>
</evidence>
<keyword evidence="6" id="KW-0029">Amino-acid transport</keyword>
<keyword evidence="4" id="KW-1003">Cell membrane</keyword>
<dbReference type="OrthoDB" id="9808531at2"/>
<evidence type="ECO:0000256" key="4">
    <source>
        <dbReference type="ARBA" id="ARBA00022475"/>
    </source>
</evidence>
<evidence type="ECO:0000259" key="10">
    <source>
        <dbReference type="PROSITE" id="PS50928"/>
    </source>
</evidence>
<feature type="transmembrane region" description="Helical" evidence="9">
    <location>
        <begin position="227"/>
        <end position="252"/>
    </location>
</feature>
<dbReference type="GO" id="GO:0043190">
    <property type="term" value="C:ATP-binding cassette (ABC) transporter complex"/>
    <property type="evidence" value="ECO:0007669"/>
    <property type="project" value="InterPro"/>
</dbReference>
<keyword evidence="7 9" id="KW-1133">Transmembrane helix</keyword>
<proteinExistence type="inferred from homology"/>
<keyword evidence="3 9" id="KW-0813">Transport</keyword>
<dbReference type="GO" id="GO:0006865">
    <property type="term" value="P:amino acid transport"/>
    <property type="evidence" value="ECO:0007669"/>
    <property type="project" value="UniProtKB-KW"/>
</dbReference>
<evidence type="ECO:0000256" key="1">
    <source>
        <dbReference type="ARBA" id="ARBA00004429"/>
    </source>
</evidence>
<feature type="domain" description="ABC transmembrane type-1" evidence="10">
    <location>
        <begin position="94"/>
        <end position="391"/>
    </location>
</feature>
<evidence type="ECO:0000256" key="7">
    <source>
        <dbReference type="ARBA" id="ARBA00022989"/>
    </source>
</evidence>
<dbReference type="InterPro" id="IPR000515">
    <property type="entry name" value="MetI-like"/>
</dbReference>
<sequence length="403" mass="43923">MTVTDARTQGGDDRPKVSLLYNQAFRRVVYQVLTVLVIVWVIYFAWTNAAQNLARANMTSGFGFLSSRAGFDIGQALISYTSDSTYFRALEVGLINTLVIGFFGIITATIVGLLVGIGRLSHNWLISRLSTVYVEIFRNIPPLLVIFFWYLGVLALLPAIRTIFQHVKDNPGAIFFISNRGIYMPAPVFAEGSGYVVGALMAGIVAAIVYTIWANRRQLATGIRPPVLWVNLALVVAPPLAAFFLLGAPVSLDYAIPGSFNMRGGMVIGPEFLALYLALSLYTASFIAEIVRAGIRGVAKGQTEAAYALGLRRGQTTRLVVLPQALRIIIPPLTSQYLNLIKNSSLAVAVGYADLVAVGGTILNQSGKAVEIIAIWMMIYVTISLLTSLFMNWFNAKMALVER</sequence>
<keyword evidence="5 9" id="KW-0812">Transmembrane</keyword>
<dbReference type="SUPFAM" id="SSF161098">
    <property type="entry name" value="MetI-like"/>
    <property type="match status" value="1"/>
</dbReference>
<dbReference type="InterPro" id="IPR035906">
    <property type="entry name" value="MetI-like_sf"/>
</dbReference>
<dbReference type="NCBIfam" id="TIGR01726">
    <property type="entry name" value="HEQRo_perm_3TM"/>
    <property type="match status" value="1"/>
</dbReference>
<comment type="similarity">
    <text evidence="2">Belongs to the binding-protein-dependent transport system permease family. HisMQ subfamily.</text>
</comment>
<evidence type="ECO:0000313" key="11">
    <source>
        <dbReference type="EMBL" id="GEO84921.1"/>
    </source>
</evidence>
<evidence type="ECO:0000256" key="2">
    <source>
        <dbReference type="ARBA" id="ARBA00010072"/>
    </source>
</evidence>
<dbReference type="InterPro" id="IPR043429">
    <property type="entry name" value="ArtM/GltK/GlnP/TcyL/YhdX-like"/>
</dbReference>
<feature type="transmembrane region" description="Helical" evidence="9">
    <location>
        <begin position="28"/>
        <end position="46"/>
    </location>
</feature>
<dbReference type="InterPro" id="IPR010065">
    <property type="entry name" value="AA_ABC_transptr_permease_3TM"/>
</dbReference>
<comment type="subcellular location">
    <subcellularLocation>
        <location evidence="1">Cell inner membrane</location>
        <topology evidence="1">Multi-pass membrane protein</topology>
    </subcellularLocation>
    <subcellularLocation>
        <location evidence="9">Cell membrane</location>
        <topology evidence="9">Multi-pass membrane protein</topology>
    </subcellularLocation>
</comment>
<accession>A0A512HHJ2</accession>
<gene>
    <name evidence="11" type="ORF">RNA01_18530</name>
</gene>
<dbReference type="GO" id="GO:0022857">
    <property type="term" value="F:transmembrane transporter activity"/>
    <property type="evidence" value="ECO:0007669"/>
    <property type="project" value="InterPro"/>
</dbReference>
<evidence type="ECO:0000256" key="5">
    <source>
        <dbReference type="ARBA" id="ARBA00022692"/>
    </source>
</evidence>
<keyword evidence="8 9" id="KW-0472">Membrane</keyword>
<dbReference type="PROSITE" id="PS50928">
    <property type="entry name" value="ABC_TM1"/>
    <property type="match status" value="1"/>
</dbReference>
<dbReference type="Gene3D" id="1.10.3720.10">
    <property type="entry name" value="MetI-like"/>
    <property type="match status" value="2"/>
</dbReference>
<feature type="transmembrane region" description="Helical" evidence="9">
    <location>
        <begin position="272"/>
        <end position="291"/>
    </location>
</feature>
<evidence type="ECO:0000313" key="12">
    <source>
        <dbReference type="Proteomes" id="UP000321717"/>
    </source>
</evidence>
<dbReference type="RefSeq" id="WP_147179682.1">
    <property type="nucleotide sequence ID" value="NZ_BJZP01000007.1"/>
</dbReference>
<dbReference type="AlphaFoldDB" id="A0A512HHJ2"/>
<dbReference type="Proteomes" id="UP000321717">
    <property type="component" value="Unassembled WGS sequence"/>
</dbReference>
<dbReference type="CDD" id="cd06261">
    <property type="entry name" value="TM_PBP2"/>
    <property type="match status" value="1"/>
</dbReference>
<feature type="transmembrane region" description="Helical" evidence="9">
    <location>
        <begin position="195"/>
        <end position="215"/>
    </location>
</feature>
<dbReference type="PANTHER" id="PTHR30614">
    <property type="entry name" value="MEMBRANE COMPONENT OF AMINO ACID ABC TRANSPORTER"/>
    <property type="match status" value="1"/>
</dbReference>
<feature type="transmembrane region" description="Helical" evidence="9">
    <location>
        <begin position="346"/>
        <end position="366"/>
    </location>
</feature>
<dbReference type="PANTHER" id="PTHR30614:SF37">
    <property type="entry name" value="AMINO-ACID ABC TRANSPORTER PERMEASE PROTEIN YHDX-RELATED"/>
    <property type="match status" value="1"/>
</dbReference>
<comment type="caution">
    <text evidence="11">The sequence shown here is derived from an EMBL/GenBank/DDBJ whole genome shotgun (WGS) entry which is preliminary data.</text>
</comment>
<evidence type="ECO:0000256" key="3">
    <source>
        <dbReference type="ARBA" id="ARBA00022448"/>
    </source>
</evidence>
<feature type="transmembrane region" description="Helical" evidence="9">
    <location>
        <begin position="140"/>
        <end position="160"/>
    </location>
</feature>
<reference evidence="11 12" key="1">
    <citation type="submission" date="2019-07" db="EMBL/GenBank/DDBJ databases">
        <title>Whole genome shotgun sequence of Rhizobium naphthalenivorans NBRC 107585.</title>
        <authorList>
            <person name="Hosoyama A."/>
            <person name="Uohara A."/>
            <person name="Ohji S."/>
            <person name="Ichikawa N."/>
        </authorList>
    </citation>
    <scope>NUCLEOTIDE SEQUENCE [LARGE SCALE GENOMIC DNA]</scope>
    <source>
        <strain evidence="11 12">NBRC 107585</strain>
    </source>
</reference>
<dbReference type="EMBL" id="BJZP01000007">
    <property type="protein sequence ID" value="GEO84921.1"/>
    <property type="molecule type" value="Genomic_DNA"/>
</dbReference>
<dbReference type="Pfam" id="PF00528">
    <property type="entry name" value="BPD_transp_1"/>
    <property type="match status" value="1"/>
</dbReference>
<protein>
    <submittedName>
        <fullName evidence="11">Amino acid ABC transporter permease</fullName>
    </submittedName>
</protein>
<feature type="transmembrane region" description="Helical" evidence="9">
    <location>
        <begin position="372"/>
        <end position="394"/>
    </location>
</feature>